<evidence type="ECO:0000256" key="1">
    <source>
        <dbReference type="SAM" id="SignalP"/>
    </source>
</evidence>
<evidence type="ECO:0000313" key="3">
    <source>
        <dbReference type="Proteomes" id="UP001216907"/>
    </source>
</evidence>
<organism evidence="2 3">
    <name type="scientific">Paludisphaera mucosa</name>
    <dbReference type="NCBI Taxonomy" id="3030827"/>
    <lineage>
        <taxon>Bacteria</taxon>
        <taxon>Pseudomonadati</taxon>
        <taxon>Planctomycetota</taxon>
        <taxon>Planctomycetia</taxon>
        <taxon>Isosphaerales</taxon>
        <taxon>Isosphaeraceae</taxon>
        <taxon>Paludisphaera</taxon>
    </lineage>
</organism>
<keyword evidence="1" id="KW-0732">Signal</keyword>
<dbReference type="EMBL" id="JARRAG010000002">
    <property type="protein sequence ID" value="MDG3005042.1"/>
    <property type="molecule type" value="Genomic_DNA"/>
</dbReference>
<protein>
    <submittedName>
        <fullName evidence="2">Cellulase family glycosylhydrolase</fullName>
    </submittedName>
</protein>
<gene>
    <name evidence="2" type="ORF">PZE19_14740</name>
</gene>
<dbReference type="Gene3D" id="3.20.20.80">
    <property type="entry name" value="Glycosidases"/>
    <property type="match status" value="1"/>
</dbReference>
<sequence length="884" mass="95978">MKPRVFYSLSPVVALGLAWSLHLLAAAAAQRAEGPAPKIEGRDWTWRIQPDGGVRVLCKGSVVLESSQVYWGAKWAWSGAPDAAFKPGADGGGTLTATVPGLKTAIAGAYRSPRPNVLEMELKYTSTEALAGVVGGGLHWTFRPQSPVLGGRAGAPTVPPGGLGWTWEPARGATIHLAVAPALAKVEDRGGVRLYLLSERIDPGTKTFRMTLTLPEGATREPRLEERYDPATPERWFSGAMAWDASPVDLRFLNADDRPAGRRGPVRAAGDGLVLGDGTPARFWGANLAAYALFASPREAVAPQARRMAQMGFNLMRIHHHDSSWVTPNAFGVRSKSTRRLDPAAMETLDWWIKCLKDEGIYVWLDLHVGRTIQPDDGLTEGKDEVAQAKGALIGFSYFNAEIQGLMREFQEAYLAHVNAHTGLAYKDDPAVAAVLVTNENDLNTHYGTMFIPVANRPSHTARFTKEYQAFAREYDLPEGEMAKTWQPGPSKLFLADAEHRFNGTFLDDLRRLGLRALTATTNYWGNTGLFSLPGLCDGDVVDVHSYGLAEALGTDPRYEANYISWTAAAQVAGKPLTVSEWNAPFPIDDRFTAPLYMASLAAFQGWDAPMIYSYSFERLVKPQGPSVWSTYYDPALAGVMPAAALLYRRGQVAPARTTYHLALTPAQLFDRNLTPESAAALRTIAEQGRLTIGLPKVRELPWLKPSPVPEGATVVDDPDRDMIPEGATSVRSDTGQLVRDWKRGVQVIDAPQCQAASGWIGGEPIATTDARFEMLTKKAVVALNSVDDRPLAKSRFILITAVARAVADPTKRSAFASEPVIGTVSLKTEATDLELLALAPDGRIAGRSRPRTLDGALRIILPDAGGTHWYVLKPRAPDAAPKP</sequence>
<reference evidence="2 3" key="1">
    <citation type="submission" date="2023-03" db="EMBL/GenBank/DDBJ databases">
        <title>Paludisphaera mucosa sp. nov. a novel planctomycete from northern fen.</title>
        <authorList>
            <person name="Ivanova A."/>
        </authorList>
    </citation>
    <scope>NUCLEOTIDE SEQUENCE [LARGE SCALE GENOMIC DNA]</scope>
    <source>
        <strain evidence="2 3">Pla2</strain>
    </source>
</reference>
<dbReference type="RefSeq" id="WP_277861391.1">
    <property type="nucleotide sequence ID" value="NZ_JARRAG010000002.1"/>
</dbReference>
<proteinExistence type="predicted"/>
<accession>A0ABT6FBW9</accession>
<keyword evidence="3" id="KW-1185">Reference proteome</keyword>
<dbReference type="SUPFAM" id="SSF51445">
    <property type="entry name" value="(Trans)glycosidases"/>
    <property type="match status" value="1"/>
</dbReference>
<dbReference type="Proteomes" id="UP001216907">
    <property type="component" value="Unassembled WGS sequence"/>
</dbReference>
<evidence type="ECO:0000313" key="2">
    <source>
        <dbReference type="EMBL" id="MDG3005042.1"/>
    </source>
</evidence>
<dbReference type="InterPro" id="IPR017853">
    <property type="entry name" value="GH"/>
</dbReference>
<comment type="caution">
    <text evidence="2">The sequence shown here is derived from an EMBL/GenBank/DDBJ whole genome shotgun (WGS) entry which is preliminary data.</text>
</comment>
<feature type="chain" id="PRO_5046743744" evidence="1">
    <location>
        <begin position="26"/>
        <end position="884"/>
    </location>
</feature>
<name>A0ABT6FBW9_9BACT</name>
<feature type="signal peptide" evidence="1">
    <location>
        <begin position="1"/>
        <end position="25"/>
    </location>
</feature>